<dbReference type="EMBL" id="WXXV01000005">
    <property type="protein sequence ID" value="MBE7694874.1"/>
    <property type="molecule type" value="Genomic_DNA"/>
</dbReference>
<dbReference type="InterPro" id="IPR041698">
    <property type="entry name" value="Methyltransf_25"/>
</dbReference>
<evidence type="ECO:0000313" key="2">
    <source>
        <dbReference type="EMBL" id="MBE7694874.1"/>
    </source>
</evidence>
<dbReference type="GO" id="GO:0008168">
    <property type="term" value="F:methyltransferase activity"/>
    <property type="evidence" value="ECO:0007669"/>
    <property type="project" value="UniProtKB-KW"/>
</dbReference>
<keyword evidence="3" id="KW-1185">Reference proteome</keyword>
<feature type="domain" description="Methyltransferase" evidence="1">
    <location>
        <begin position="69"/>
        <end position="152"/>
    </location>
</feature>
<dbReference type="InterPro" id="IPR029063">
    <property type="entry name" value="SAM-dependent_MTases_sf"/>
</dbReference>
<dbReference type="RefSeq" id="WP_101956317.1">
    <property type="nucleotide sequence ID" value="NZ_JAFMUB010000003.1"/>
</dbReference>
<organism evidence="2 3">
    <name type="scientific">Tenacibaculum finnmarkense genomovar finnmarkense</name>
    <dbReference type="NCBI Taxonomy" id="1458503"/>
    <lineage>
        <taxon>Bacteria</taxon>
        <taxon>Pseudomonadati</taxon>
        <taxon>Bacteroidota</taxon>
        <taxon>Flavobacteriia</taxon>
        <taxon>Flavobacteriales</taxon>
        <taxon>Flavobacteriaceae</taxon>
        <taxon>Tenacibaculum</taxon>
        <taxon>Tenacibaculum finnmarkense</taxon>
    </lineage>
</organism>
<dbReference type="Pfam" id="PF13649">
    <property type="entry name" value="Methyltransf_25"/>
    <property type="match status" value="1"/>
</dbReference>
<evidence type="ECO:0000313" key="3">
    <source>
        <dbReference type="Proteomes" id="UP000806077"/>
    </source>
</evidence>
<dbReference type="SUPFAM" id="SSF53335">
    <property type="entry name" value="S-adenosyl-L-methionine-dependent methyltransferases"/>
    <property type="match status" value="1"/>
</dbReference>
<keyword evidence="2" id="KW-0808">Transferase</keyword>
<name>A0AAP1REK5_9FLAO</name>
<protein>
    <submittedName>
        <fullName evidence="2">Methyltransferase domain-containing protein</fullName>
    </submittedName>
</protein>
<evidence type="ECO:0000259" key="1">
    <source>
        <dbReference type="Pfam" id="PF13649"/>
    </source>
</evidence>
<accession>A0AAP1REK5</accession>
<dbReference type="Gene3D" id="3.40.50.150">
    <property type="entry name" value="Vaccinia Virus protein VP39"/>
    <property type="match status" value="1"/>
</dbReference>
<dbReference type="Proteomes" id="UP000806077">
    <property type="component" value="Unassembled WGS sequence"/>
</dbReference>
<sequence>MNNLTTNPKPPKTPWPTKDAMQQVYELNLWGNNNTAFYSGAGSHEIEIVTPYLSAVNSFLKSFETPLIVCDLGCGDFNIGKELVTHTKQYIAADIVPELITYNTEKFKNPNLTFQTLDIAKDTLPTADCVILRQVLQHLSNDEVQEVLAKLSNYKYVILTEHLPSAEFIPNKDIISGQGIRIKKKSGLAILKAPFHFQVKEEKELLSVVLEDKKGIIVTTLYTVF</sequence>
<reference evidence="2 3" key="1">
    <citation type="journal article" date="2020" name="Int. J. Syst. Evol. Microbiol.">
        <title>Tenacibaculum piscium sp. nov., isolated from skin ulcers of sea-farmed fish, and description of Tenacibaculum finnmarkense sp. nov. with subdivision into genomovars finnmarkense and ulcerans.</title>
        <authorList>
            <person name="Olsen A.B."/>
            <person name="Spilsberg B."/>
            <person name="Nilsen H.K."/>
            <person name="Lagesen K."/>
            <person name="Gulla S."/>
            <person name="Avendano-Herrera R."/>
            <person name="Irgang R."/>
            <person name="Duchaud E."/>
            <person name="Colquhoun D.J."/>
        </authorList>
    </citation>
    <scope>NUCLEOTIDE SEQUENCE [LARGE SCALE GENOMIC DNA]</scope>
    <source>
        <strain evidence="2 3">TNO037</strain>
    </source>
</reference>
<proteinExistence type="predicted"/>
<dbReference type="AlphaFoldDB" id="A0AAP1REK5"/>
<dbReference type="GO" id="GO:0032259">
    <property type="term" value="P:methylation"/>
    <property type="evidence" value="ECO:0007669"/>
    <property type="project" value="UniProtKB-KW"/>
</dbReference>
<comment type="caution">
    <text evidence="2">The sequence shown here is derived from an EMBL/GenBank/DDBJ whole genome shotgun (WGS) entry which is preliminary data.</text>
</comment>
<gene>
    <name evidence="2" type="ORF">F7645_05470</name>
</gene>
<keyword evidence="2" id="KW-0489">Methyltransferase</keyword>